<feature type="region of interest" description="Disordered" evidence="1">
    <location>
        <begin position="1"/>
        <end position="44"/>
    </location>
</feature>
<evidence type="ECO:0000313" key="2">
    <source>
        <dbReference type="EMBL" id="HAN24045.1"/>
    </source>
</evidence>
<gene>
    <name evidence="2" type="ORF">DCP95_05660</name>
</gene>
<evidence type="ECO:0000256" key="1">
    <source>
        <dbReference type="SAM" id="MobiDB-lite"/>
    </source>
</evidence>
<comment type="caution">
    <text evidence="2">The sequence shown here is derived from an EMBL/GenBank/DDBJ whole genome shotgun (WGS) entry which is preliminary data.</text>
</comment>
<evidence type="ECO:0000313" key="3">
    <source>
        <dbReference type="Proteomes" id="UP000257479"/>
    </source>
</evidence>
<dbReference type="Proteomes" id="UP000257479">
    <property type="component" value="Unassembled WGS sequence"/>
</dbReference>
<proteinExistence type="predicted"/>
<reference evidence="2 3" key="1">
    <citation type="journal article" date="2018" name="Nat. Biotechnol.">
        <title>A standardized bacterial taxonomy based on genome phylogeny substantially revises the tree of life.</title>
        <authorList>
            <person name="Parks D.H."/>
            <person name="Chuvochina M."/>
            <person name="Waite D.W."/>
            <person name="Rinke C."/>
            <person name="Skarshewski A."/>
            <person name="Chaumeil P.A."/>
            <person name="Hugenholtz P."/>
        </authorList>
    </citation>
    <scope>NUCLEOTIDE SEQUENCE [LARGE SCALE GENOMIC DNA]</scope>
    <source>
        <strain evidence="2">UBA9152</strain>
    </source>
</reference>
<dbReference type="AlphaFoldDB" id="A0A3C1KBL1"/>
<feature type="compositionally biased region" description="Low complexity" evidence="1">
    <location>
        <begin position="19"/>
        <end position="39"/>
    </location>
</feature>
<accession>A0A3C1KBL1</accession>
<dbReference type="EMBL" id="DMNG01000099">
    <property type="protein sequence ID" value="HAN24045.1"/>
    <property type="molecule type" value="Genomic_DNA"/>
</dbReference>
<organism evidence="2 3">
    <name type="scientific">Microbacterium ginsengisoli</name>
    <dbReference type="NCBI Taxonomy" id="400772"/>
    <lineage>
        <taxon>Bacteria</taxon>
        <taxon>Bacillati</taxon>
        <taxon>Actinomycetota</taxon>
        <taxon>Actinomycetes</taxon>
        <taxon>Micrococcales</taxon>
        <taxon>Microbacteriaceae</taxon>
        <taxon>Microbacterium</taxon>
    </lineage>
</organism>
<name>A0A3C1KBL1_9MICO</name>
<protein>
    <submittedName>
        <fullName evidence="2">Uncharacterized protein</fullName>
    </submittedName>
</protein>
<sequence length="61" mass="6986">MVAPRRSRPRSPRRRTRSSRWASPGRRASPAGARSARSPCSHSARWCSCRGTSTRLRRTRH</sequence>
<feature type="compositionally biased region" description="Basic residues" evidence="1">
    <location>
        <begin position="1"/>
        <end position="18"/>
    </location>
</feature>